<dbReference type="PANTHER" id="PTHR47124">
    <property type="entry name" value="F-BOX PROTEIN SKIP8"/>
    <property type="match status" value="1"/>
</dbReference>
<dbReference type="InterPro" id="IPR032710">
    <property type="entry name" value="NTF2-like_dom_sf"/>
</dbReference>
<dbReference type="Gene3D" id="1.20.1280.50">
    <property type="match status" value="1"/>
</dbReference>
<keyword evidence="1" id="KW-1133">Transmembrane helix</keyword>
<keyword evidence="4" id="KW-1185">Reference proteome</keyword>
<dbReference type="InterPro" id="IPR036047">
    <property type="entry name" value="F-box-like_dom_sf"/>
</dbReference>
<feature type="domain" description="F-box" evidence="2">
    <location>
        <begin position="107"/>
        <end position="153"/>
    </location>
</feature>
<evidence type="ECO:0000259" key="2">
    <source>
        <dbReference type="PROSITE" id="PS50181"/>
    </source>
</evidence>
<proteinExistence type="predicted"/>
<name>A0A8K0H9Z6_9ROSA</name>
<dbReference type="PANTHER" id="PTHR47124:SF1">
    <property type="entry name" value="F-BOX PROTEIN SKIP8"/>
    <property type="match status" value="1"/>
</dbReference>
<dbReference type="Gene3D" id="3.10.450.50">
    <property type="match status" value="1"/>
</dbReference>
<dbReference type="InterPro" id="IPR001810">
    <property type="entry name" value="F-box_dom"/>
</dbReference>
<dbReference type="Proteomes" id="UP000796880">
    <property type="component" value="Unassembled WGS sequence"/>
</dbReference>
<gene>
    <name evidence="3" type="ORF">FNV43_RR09440</name>
</gene>
<evidence type="ECO:0000313" key="3">
    <source>
        <dbReference type="EMBL" id="KAF3448727.1"/>
    </source>
</evidence>
<organism evidence="3 4">
    <name type="scientific">Rhamnella rubrinervis</name>
    <dbReference type="NCBI Taxonomy" id="2594499"/>
    <lineage>
        <taxon>Eukaryota</taxon>
        <taxon>Viridiplantae</taxon>
        <taxon>Streptophyta</taxon>
        <taxon>Embryophyta</taxon>
        <taxon>Tracheophyta</taxon>
        <taxon>Spermatophyta</taxon>
        <taxon>Magnoliopsida</taxon>
        <taxon>eudicotyledons</taxon>
        <taxon>Gunneridae</taxon>
        <taxon>Pentapetalae</taxon>
        <taxon>rosids</taxon>
        <taxon>fabids</taxon>
        <taxon>Rosales</taxon>
        <taxon>Rhamnaceae</taxon>
        <taxon>rhamnoid group</taxon>
        <taxon>Rhamneae</taxon>
        <taxon>Rhamnella</taxon>
    </lineage>
</organism>
<keyword evidence="1" id="KW-0812">Transmembrane</keyword>
<feature type="transmembrane region" description="Helical" evidence="1">
    <location>
        <begin position="15"/>
        <end position="34"/>
    </location>
</feature>
<dbReference type="PROSITE" id="PS50181">
    <property type="entry name" value="FBOX"/>
    <property type="match status" value="1"/>
</dbReference>
<accession>A0A8K0H9Z6</accession>
<dbReference type="Pfam" id="PF13474">
    <property type="entry name" value="SnoaL_3"/>
    <property type="match status" value="1"/>
</dbReference>
<dbReference type="Pfam" id="PF12937">
    <property type="entry name" value="F-box-like"/>
    <property type="match status" value="1"/>
</dbReference>
<keyword evidence="1" id="KW-0472">Membrane</keyword>
<dbReference type="AlphaFoldDB" id="A0A8K0H9Z6"/>
<evidence type="ECO:0000313" key="4">
    <source>
        <dbReference type="Proteomes" id="UP000796880"/>
    </source>
</evidence>
<comment type="caution">
    <text evidence="3">The sequence shown here is derived from an EMBL/GenBank/DDBJ whole genome shotgun (WGS) entry which is preliminary data.</text>
</comment>
<sequence>MEIDSSIYAALSSQSLFVAAVFTALCFLFALFTVRSFPLPLKLKPAKSDCRGGEAQVKKKEKLCNCSCHCNGVLGGSASETVPYLNGGGSPDMLEMTQLVTERQTGASMMEQLVPEITTHALSYLDYPSLCRLSMTNSLMRKAANDDNAWKALYHKDFTLEQDGVMPINGWKAYYAATRAIVNINTEFFNIIRERSLPSMSQFWLNADYVKCVHASGELFSGYNAVIRSWQLAFNWEQGVNLQLHDIRVRDVRARVLTDAAWVTMKTYVDVDSGPFNMTNVFEFHNGRWYIVHHHSSVMDGGIEQHHG</sequence>
<dbReference type="SUPFAM" id="SSF54427">
    <property type="entry name" value="NTF2-like"/>
    <property type="match status" value="1"/>
</dbReference>
<evidence type="ECO:0000256" key="1">
    <source>
        <dbReference type="SAM" id="Phobius"/>
    </source>
</evidence>
<dbReference type="OrthoDB" id="1901658at2759"/>
<dbReference type="EMBL" id="VOIH02000004">
    <property type="protein sequence ID" value="KAF3448727.1"/>
    <property type="molecule type" value="Genomic_DNA"/>
</dbReference>
<dbReference type="InterPro" id="IPR044260">
    <property type="entry name" value="SKIP8-like"/>
</dbReference>
<dbReference type="InterPro" id="IPR037401">
    <property type="entry name" value="SnoaL-like"/>
</dbReference>
<protein>
    <recommendedName>
        <fullName evidence="2">F-box domain-containing protein</fullName>
    </recommendedName>
</protein>
<dbReference type="SUPFAM" id="SSF81383">
    <property type="entry name" value="F-box domain"/>
    <property type="match status" value="1"/>
</dbReference>
<dbReference type="CDD" id="cd22117">
    <property type="entry name" value="F-box_FBXL4"/>
    <property type="match status" value="1"/>
</dbReference>
<reference evidence="3" key="1">
    <citation type="submission" date="2020-03" db="EMBL/GenBank/DDBJ databases">
        <title>A high-quality chromosome-level genome assembly of a woody plant with both climbing and erect habits, Rhamnella rubrinervis.</title>
        <authorList>
            <person name="Lu Z."/>
            <person name="Yang Y."/>
            <person name="Zhu X."/>
            <person name="Sun Y."/>
        </authorList>
    </citation>
    <scope>NUCLEOTIDE SEQUENCE</scope>
    <source>
        <strain evidence="3">BYM</strain>
        <tissue evidence="3">Leaf</tissue>
    </source>
</reference>